<dbReference type="KEGG" id="sami:SAMIE_1004820"/>
<evidence type="ECO:0000313" key="4">
    <source>
        <dbReference type="EMBL" id="BBD96981.1"/>
    </source>
</evidence>
<dbReference type="SUPFAM" id="SSF50129">
    <property type="entry name" value="GroES-like"/>
    <property type="match status" value="1"/>
</dbReference>
<dbReference type="InterPro" id="IPR020843">
    <property type="entry name" value="ER"/>
</dbReference>
<accession>A0A494VYN2</accession>
<feature type="domain" description="Enoyl reductase (ER)" evidence="3">
    <location>
        <begin position="11"/>
        <end position="237"/>
    </location>
</feature>
<dbReference type="RefSeq" id="WP_066697858.1">
    <property type="nucleotide sequence ID" value="NZ_AP018664.1"/>
</dbReference>
<dbReference type="Pfam" id="PF00107">
    <property type="entry name" value="ADH_zinc_N"/>
    <property type="match status" value="1"/>
</dbReference>
<keyword evidence="5" id="KW-1185">Reference proteome</keyword>
<keyword evidence="1" id="KW-0521">NADP</keyword>
<name>A0A494VYN2_9SPHN</name>
<dbReference type="InterPro" id="IPR011032">
    <property type="entry name" value="GroES-like_sf"/>
</dbReference>
<dbReference type="SUPFAM" id="SSF51735">
    <property type="entry name" value="NAD(P)-binding Rossmann-fold domains"/>
    <property type="match status" value="1"/>
</dbReference>
<dbReference type="Proteomes" id="UP000279959">
    <property type="component" value="Chromosome"/>
</dbReference>
<dbReference type="AlphaFoldDB" id="A0A494VYN2"/>
<evidence type="ECO:0000256" key="1">
    <source>
        <dbReference type="ARBA" id="ARBA00022857"/>
    </source>
</evidence>
<sequence>MKALVQDEIGKPLDVLRLREIEVPTPGPGEVLVRMTTASINPGDFLFVEALYPEPKKPALPGQIAGNHGAGVVERVGAGVTIKPGTEVGFSYFDTWSEFAVVPEEWLIPLPRGMNPELGAQLVNLITAWDLLERSRAKPGDFLALTAGHSTVSILTAQYAASRGIKVISVVRRKTPDIDLLSYGSEHVIETSSPIGIRDAVLEITSGKGLNGVIDHVGGPLFPELVRSSALGSRIVVNGVLSSAPYELHHFDILMNLIEIVNYVYRYFFEPPTTDDRVYLQQLLAVSTILDLRVPVAGFFSLENFREAIEGTLDRPEEGKRFFSMRP</sequence>
<dbReference type="InterPro" id="IPR036291">
    <property type="entry name" value="NAD(P)-bd_dom_sf"/>
</dbReference>
<dbReference type="InterPro" id="IPR013154">
    <property type="entry name" value="ADH-like_N"/>
</dbReference>
<dbReference type="Gene3D" id="3.40.50.720">
    <property type="entry name" value="NAD(P)-binding Rossmann-like Domain"/>
    <property type="match status" value="1"/>
</dbReference>
<dbReference type="EMBL" id="AP018664">
    <property type="protein sequence ID" value="BBD96981.1"/>
    <property type="molecule type" value="Genomic_DNA"/>
</dbReference>
<dbReference type="Pfam" id="PF08240">
    <property type="entry name" value="ADH_N"/>
    <property type="match status" value="1"/>
</dbReference>
<keyword evidence="2" id="KW-0560">Oxidoreductase</keyword>
<dbReference type="InterPro" id="IPR013149">
    <property type="entry name" value="ADH-like_C"/>
</dbReference>
<dbReference type="SMART" id="SM00829">
    <property type="entry name" value="PKS_ER"/>
    <property type="match status" value="1"/>
</dbReference>
<evidence type="ECO:0000259" key="3">
    <source>
        <dbReference type="SMART" id="SM00829"/>
    </source>
</evidence>
<dbReference type="GO" id="GO:0016651">
    <property type="term" value="F:oxidoreductase activity, acting on NAD(P)H"/>
    <property type="evidence" value="ECO:0007669"/>
    <property type="project" value="TreeGrafter"/>
</dbReference>
<organism evidence="4 5">
    <name type="scientific">Sphingobium amiense</name>
    <dbReference type="NCBI Taxonomy" id="135719"/>
    <lineage>
        <taxon>Bacteria</taxon>
        <taxon>Pseudomonadati</taxon>
        <taxon>Pseudomonadota</taxon>
        <taxon>Alphaproteobacteria</taxon>
        <taxon>Sphingomonadales</taxon>
        <taxon>Sphingomonadaceae</taxon>
        <taxon>Sphingobium</taxon>
    </lineage>
</organism>
<dbReference type="Gene3D" id="3.90.180.10">
    <property type="entry name" value="Medium-chain alcohol dehydrogenases, catalytic domain"/>
    <property type="match status" value="1"/>
</dbReference>
<dbReference type="GO" id="GO:0070402">
    <property type="term" value="F:NADPH binding"/>
    <property type="evidence" value="ECO:0007669"/>
    <property type="project" value="TreeGrafter"/>
</dbReference>
<dbReference type="PANTHER" id="PTHR48106">
    <property type="entry name" value="QUINONE OXIDOREDUCTASE PIG3-RELATED"/>
    <property type="match status" value="1"/>
</dbReference>
<evidence type="ECO:0000313" key="5">
    <source>
        <dbReference type="Proteomes" id="UP000279959"/>
    </source>
</evidence>
<gene>
    <name evidence="4" type="ORF">SAMIE_1004820</name>
</gene>
<dbReference type="PANTHER" id="PTHR48106:SF18">
    <property type="entry name" value="QUINONE OXIDOREDUCTASE PIG3"/>
    <property type="match status" value="1"/>
</dbReference>
<reference evidence="4 5" key="1">
    <citation type="submission" date="2018-05" db="EMBL/GenBank/DDBJ databases">
        <title>Complete Genome Sequence of the Nonylphenol-Degrading Bacterium Sphingobium amiense DSM 16289T.</title>
        <authorList>
            <person name="Ootsuka M."/>
            <person name="Nishizawa T."/>
            <person name="Ohta H."/>
        </authorList>
    </citation>
    <scope>NUCLEOTIDE SEQUENCE [LARGE SCALE GENOMIC DNA]</scope>
    <source>
        <strain evidence="4 5">DSM 16289</strain>
    </source>
</reference>
<protein>
    <recommendedName>
        <fullName evidence="3">Enoyl reductase (ER) domain-containing protein</fullName>
    </recommendedName>
</protein>
<proteinExistence type="predicted"/>
<evidence type="ECO:0000256" key="2">
    <source>
        <dbReference type="ARBA" id="ARBA00023002"/>
    </source>
</evidence>